<feature type="compositionally biased region" description="Polar residues" evidence="1">
    <location>
        <begin position="197"/>
        <end position="212"/>
    </location>
</feature>
<accession>A0A7J6W5K7</accession>
<dbReference type="PANTHER" id="PTHR33827">
    <property type="entry name" value="PROTEIN SAWADEE HOMEODOMAIN HOMOLOG 2"/>
    <property type="match status" value="1"/>
</dbReference>
<proteinExistence type="predicted"/>
<feature type="compositionally biased region" description="Polar residues" evidence="1">
    <location>
        <begin position="668"/>
        <end position="679"/>
    </location>
</feature>
<feature type="region of interest" description="Disordered" evidence="1">
    <location>
        <begin position="197"/>
        <end position="222"/>
    </location>
</feature>
<reference evidence="3 4" key="1">
    <citation type="submission" date="2020-06" db="EMBL/GenBank/DDBJ databases">
        <title>Transcriptomic and genomic resources for Thalictrum thalictroides and T. hernandezii: Facilitating candidate gene discovery in an emerging model plant lineage.</title>
        <authorList>
            <person name="Arias T."/>
            <person name="Riano-Pachon D.M."/>
            <person name="Di Stilio V.S."/>
        </authorList>
    </citation>
    <scope>NUCLEOTIDE SEQUENCE [LARGE SCALE GENOMIC DNA]</scope>
    <source>
        <strain evidence="4">cv. WT478/WT964</strain>
        <tissue evidence="3">Leaves</tissue>
    </source>
</reference>
<feature type="compositionally biased region" description="Low complexity" evidence="1">
    <location>
        <begin position="747"/>
        <end position="760"/>
    </location>
</feature>
<dbReference type="Pfam" id="PF16719">
    <property type="entry name" value="SAWADEE"/>
    <property type="match status" value="1"/>
</dbReference>
<feature type="region of interest" description="Disordered" evidence="1">
    <location>
        <begin position="668"/>
        <end position="690"/>
    </location>
</feature>
<dbReference type="GO" id="GO:0003682">
    <property type="term" value="F:chromatin binding"/>
    <property type="evidence" value="ECO:0007669"/>
    <property type="project" value="InterPro"/>
</dbReference>
<sequence>SDTSTGLIVDFGSLDCEKVVFTEKESLNSLRIRSTPIQGDECLHIREGDRVLAGHNTHVGDLFFDAEVEKVCRVRHSKRNKCRCTFEIKWLYLHREAETVTVPASSIMKLATESVDIHPTINEFLNSVETIIYSGASSFVSLFDETVFDSDILEKQIEEISRVADVSREGCQEDCSLELAKVVLTGQVNHRTTASQVNFLQDQGPHDQNNSRRTTRSQRKLQETKQILPPQLVIKEPSRSNLSPLGARAVLASRMYILPSEPESSTYDVETEPANHTTVISLDVNSTFMNSNVCIQDKVYMTEGLLSCVETCPDSVVLKPTEVNISKRRNASNKFLSTTLMQNRLKEPAWKPNDTEDMISHTVTSKGSLKFSESPTKTTRLACSPMQKEIKASNTEVQVRSSPGEMKFCGSTNTRRFTRSIIQKESTNVIVEANKELQGRQIGQDLDRKLESPMKITRLIHSATQKGIEPSNDEALLKSSSEEMKLCSSTHTPRFTRSTMQKETTNVTVEAKKEWQELQDRLGTPLRATKLTHLAMQNGSGLLNGEVELKSFCEEMKLHGSIHRPRFTRSTMKREIRDVTVEANSKFQGRHIAQDKDSPLTLLTDQSRIEHLHKESVLKSSDEIMRLQNPTHMPRLTRSATKNEAKNVPMEINEGLEESKVIQDMCSDSTKENNVTPQTKETRWRKPLSSSSDDDEIILFFSQESKKKQRVSNDVTSSEGEISEASACLKGTKKSVKPKPKPKMRFSPRLSSLPRTSSQK</sequence>
<feature type="domain" description="SAWADEE" evidence="2">
    <location>
        <begin position="27"/>
        <end position="105"/>
    </location>
</feature>
<dbReference type="AlphaFoldDB" id="A0A7J6W5K7"/>
<evidence type="ECO:0000313" key="4">
    <source>
        <dbReference type="Proteomes" id="UP000554482"/>
    </source>
</evidence>
<evidence type="ECO:0000259" key="2">
    <source>
        <dbReference type="Pfam" id="PF16719"/>
    </source>
</evidence>
<feature type="non-terminal residue" evidence="3">
    <location>
        <position position="760"/>
    </location>
</feature>
<dbReference type="InterPro" id="IPR032001">
    <property type="entry name" value="SAWADEE_dom"/>
</dbReference>
<dbReference type="Gene3D" id="2.30.30.140">
    <property type="match status" value="1"/>
</dbReference>
<dbReference type="InterPro" id="IPR039276">
    <property type="entry name" value="SHH1/2"/>
</dbReference>
<keyword evidence="4" id="KW-1185">Reference proteome</keyword>
<feature type="region of interest" description="Disordered" evidence="1">
    <location>
        <begin position="705"/>
        <end position="760"/>
    </location>
</feature>
<dbReference type="OrthoDB" id="759831at2759"/>
<dbReference type="PANTHER" id="PTHR33827:SF9">
    <property type="entry name" value="SAWADEE DOMAIN-CONTAINING PROTEIN"/>
    <property type="match status" value="1"/>
</dbReference>
<evidence type="ECO:0000313" key="3">
    <source>
        <dbReference type="EMBL" id="KAF5192471.1"/>
    </source>
</evidence>
<evidence type="ECO:0000256" key="1">
    <source>
        <dbReference type="SAM" id="MobiDB-lite"/>
    </source>
</evidence>
<gene>
    <name evidence="3" type="ORF">FRX31_017943</name>
</gene>
<dbReference type="EMBL" id="JABWDY010021297">
    <property type="protein sequence ID" value="KAF5192471.1"/>
    <property type="molecule type" value="Genomic_DNA"/>
</dbReference>
<organism evidence="3 4">
    <name type="scientific">Thalictrum thalictroides</name>
    <name type="common">Rue-anemone</name>
    <name type="synonym">Anemone thalictroides</name>
    <dbReference type="NCBI Taxonomy" id="46969"/>
    <lineage>
        <taxon>Eukaryota</taxon>
        <taxon>Viridiplantae</taxon>
        <taxon>Streptophyta</taxon>
        <taxon>Embryophyta</taxon>
        <taxon>Tracheophyta</taxon>
        <taxon>Spermatophyta</taxon>
        <taxon>Magnoliopsida</taxon>
        <taxon>Ranunculales</taxon>
        <taxon>Ranunculaceae</taxon>
        <taxon>Thalictroideae</taxon>
        <taxon>Thalictrum</taxon>
    </lineage>
</organism>
<feature type="compositionally biased region" description="Basic residues" evidence="1">
    <location>
        <begin position="731"/>
        <end position="746"/>
    </location>
</feature>
<dbReference type="Proteomes" id="UP000554482">
    <property type="component" value="Unassembled WGS sequence"/>
</dbReference>
<protein>
    <recommendedName>
        <fullName evidence="2">SAWADEE domain-containing protein</fullName>
    </recommendedName>
</protein>
<name>A0A7J6W5K7_THATH</name>
<comment type="caution">
    <text evidence="3">The sequence shown here is derived from an EMBL/GenBank/DDBJ whole genome shotgun (WGS) entry which is preliminary data.</text>
</comment>